<protein>
    <submittedName>
        <fullName evidence="2">Phospholipase D/Transphosphatidylase</fullName>
    </submittedName>
</protein>
<dbReference type="AlphaFoldDB" id="A6G0J8"/>
<proteinExistence type="predicted"/>
<dbReference type="EMBL" id="ABCS01000009">
    <property type="protein sequence ID" value="EDM80644.1"/>
    <property type="molecule type" value="Genomic_DNA"/>
</dbReference>
<comment type="caution">
    <text evidence="2">The sequence shown here is derived from an EMBL/GenBank/DDBJ whole genome shotgun (WGS) entry which is preliminary data.</text>
</comment>
<dbReference type="STRING" id="391625.PPSIR1_37164"/>
<dbReference type="eggNOG" id="COG1502">
    <property type="taxonomic scope" value="Bacteria"/>
</dbReference>
<gene>
    <name evidence="2" type="ORF">PPSIR1_37164</name>
</gene>
<feature type="domain" description="PLD phosphodiesterase" evidence="1">
    <location>
        <begin position="628"/>
        <end position="655"/>
    </location>
</feature>
<name>A6G0J8_9BACT</name>
<dbReference type="Pfam" id="PF13091">
    <property type="entry name" value="PLDc_2"/>
    <property type="match status" value="2"/>
</dbReference>
<dbReference type="PROSITE" id="PS50035">
    <property type="entry name" value="PLD"/>
    <property type="match status" value="2"/>
</dbReference>
<evidence type="ECO:0000259" key="1">
    <source>
        <dbReference type="PROSITE" id="PS50035"/>
    </source>
</evidence>
<sequence>MRKVLAGLLRDAQGQSEGPPQRDVGSLLDGAVEQVSSTLERWSRGASLRRLLGGLARDHLTSPGEWLALEAELGLPGRLAGKATFKLDDTVVAELEIGRGPRLLAMVRAPEPGIYRASVELDGVARELLGSAWVHVAGPRPLIFVDAELLLETNDGADTREVLELVRGLDRAGFDLAYFDVAEAEREAAIRAALARARLDRAALTTYATSDRGIESLGLDLGELFGVAALRELHARGVPVCAVITPRFSASRSAFEHVSVLPPAAAVAGLARDGLARERGWAEAFRAERAAADRVEWRFDHATDSRTTHGNAAVAELDNRRARERLFELIDQAERSVHFQVYIMRPGRFADALVVRLIQRARAGVEVRVMVDALYSDQEVFGRRNPLLQALEAEANIEVLALSPIEGRRDLDVERLKGRDHRKLVVIDGCRALVSGRNADDEYYFGFDEVAIHDYTNHSRIPWLDAHLELAGPVVADIRRCFLDTWAEAGGAEPSEAPAPCPPLEPGSGCAARFVVHRGLVDANGLAMYEAMLEVAEDHVYIVNDFPIVSTLERAIERLLARGVRVELLTGNAAARRFDGSLFPAPIYRTLFEHMVKARLEPLMQAGVEVYEFQTKPSARVVARGGCVRPYVHAKLVCVDGELCTIGSANLDATASFWESEANVVVRDRAFTTALEDQLRELIAGSVRLDPGSEYWARERAQRAVVGKLWPGALYS</sequence>
<dbReference type="Gene3D" id="3.30.870.10">
    <property type="entry name" value="Endonuclease Chain A"/>
    <property type="match status" value="2"/>
</dbReference>
<dbReference type="SMART" id="SM00155">
    <property type="entry name" value="PLDc"/>
    <property type="match status" value="2"/>
</dbReference>
<dbReference type="RefSeq" id="WP_006970247.1">
    <property type="nucleotide sequence ID" value="NZ_ABCS01000009.1"/>
</dbReference>
<dbReference type="InterPro" id="IPR001736">
    <property type="entry name" value="PLipase_D/transphosphatidylase"/>
</dbReference>
<dbReference type="Proteomes" id="UP000005801">
    <property type="component" value="Unassembled WGS sequence"/>
</dbReference>
<dbReference type="SUPFAM" id="SSF56024">
    <property type="entry name" value="Phospholipase D/nuclease"/>
    <property type="match status" value="2"/>
</dbReference>
<dbReference type="PANTHER" id="PTHR21248:SF22">
    <property type="entry name" value="PHOSPHOLIPASE D"/>
    <property type="match status" value="1"/>
</dbReference>
<feature type="domain" description="PLD phosphodiesterase" evidence="1">
    <location>
        <begin position="416"/>
        <end position="443"/>
    </location>
</feature>
<dbReference type="PANTHER" id="PTHR21248">
    <property type="entry name" value="CARDIOLIPIN SYNTHASE"/>
    <property type="match status" value="1"/>
</dbReference>
<dbReference type="CDD" id="cd09110">
    <property type="entry name" value="PLDc_CLS_1"/>
    <property type="match status" value="1"/>
</dbReference>
<dbReference type="GO" id="GO:0030572">
    <property type="term" value="F:phosphatidyltransferase activity"/>
    <property type="evidence" value="ECO:0007669"/>
    <property type="project" value="UniProtKB-ARBA"/>
</dbReference>
<dbReference type="OrthoDB" id="5511138at2"/>
<evidence type="ECO:0000313" key="2">
    <source>
        <dbReference type="EMBL" id="EDM80644.1"/>
    </source>
</evidence>
<organism evidence="2 3">
    <name type="scientific">Plesiocystis pacifica SIR-1</name>
    <dbReference type="NCBI Taxonomy" id="391625"/>
    <lineage>
        <taxon>Bacteria</taxon>
        <taxon>Pseudomonadati</taxon>
        <taxon>Myxococcota</taxon>
        <taxon>Polyangia</taxon>
        <taxon>Nannocystales</taxon>
        <taxon>Nannocystaceae</taxon>
        <taxon>Plesiocystis</taxon>
    </lineage>
</organism>
<keyword evidence="3" id="KW-1185">Reference proteome</keyword>
<evidence type="ECO:0000313" key="3">
    <source>
        <dbReference type="Proteomes" id="UP000005801"/>
    </source>
</evidence>
<reference evidence="2 3" key="1">
    <citation type="submission" date="2007-06" db="EMBL/GenBank/DDBJ databases">
        <authorList>
            <person name="Shimkets L."/>
            <person name="Ferriera S."/>
            <person name="Johnson J."/>
            <person name="Kravitz S."/>
            <person name="Beeson K."/>
            <person name="Sutton G."/>
            <person name="Rogers Y.-H."/>
            <person name="Friedman R."/>
            <person name="Frazier M."/>
            <person name="Venter J.C."/>
        </authorList>
    </citation>
    <scope>NUCLEOTIDE SEQUENCE [LARGE SCALE GENOMIC DNA]</scope>
    <source>
        <strain evidence="2 3">SIR-1</strain>
    </source>
</reference>
<dbReference type="InterPro" id="IPR025202">
    <property type="entry name" value="PLD-like_dom"/>
</dbReference>
<dbReference type="GO" id="GO:0032049">
    <property type="term" value="P:cardiolipin biosynthetic process"/>
    <property type="evidence" value="ECO:0007669"/>
    <property type="project" value="UniProtKB-ARBA"/>
</dbReference>
<accession>A6G0J8</accession>